<evidence type="ECO:0000313" key="2">
    <source>
        <dbReference type="Proteomes" id="UP000617634"/>
    </source>
</evidence>
<evidence type="ECO:0008006" key="3">
    <source>
        <dbReference type="Google" id="ProtNLM"/>
    </source>
</evidence>
<keyword evidence="2" id="KW-1185">Reference proteome</keyword>
<comment type="caution">
    <text evidence="1">The sequence shown here is derived from an EMBL/GenBank/DDBJ whole genome shotgun (WGS) entry which is preliminary data.</text>
</comment>
<evidence type="ECO:0000313" key="1">
    <source>
        <dbReference type="EMBL" id="MBH0112687.1"/>
    </source>
</evidence>
<protein>
    <recommendedName>
        <fullName evidence="3">Methyltransferase</fullName>
    </recommendedName>
</protein>
<proteinExistence type="predicted"/>
<gene>
    <name evidence="1" type="ORF">I5E68_06950</name>
</gene>
<sequence>MTGQNTSSAVMAQRVEAHDSLDDFPTPACATRALCEFLRGQGFQLENCNAREPTANRGYMVRPLREHFAQVEASDVHDYGAGFPVNDYLFGLLPEPVDFTIFNPPFRLAEQFIERAVATSTLGCAALVRTSFLEGEGRCGRIFTERPPAFVLVFSERVVMLRGRMVRAGEPDPANIDPKTGEPRKASTATSYAWLVWLDGEENTRLRWIAPCRRGLEREGDYA</sequence>
<name>A0A931MKA0_9SPHN</name>
<accession>A0A931MKA0</accession>
<reference evidence="1" key="1">
    <citation type="submission" date="2020-11" db="EMBL/GenBank/DDBJ databases">
        <title>Novosphingobium aureum sp. nov., a marine bacterium isolated from sediment of a salt flat.</title>
        <authorList>
            <person name="Yoo Y."/>
            <person name="Kim J.-J."/>
        </authorList>
    </citation>
    <scope>NUCLEOTIDE SEQUENCE</scope>
    <source>
        <strain evidence="1">YJ-S2-02</strain>
    </source>
</reference>
<dbReference type="AlphaFoldDB" id="A0A931MKA0"/>
<dbReference type="RefSeq" id="WP_197162380.1">
    <property type="nucleotide sequence ID" value="NZ_JADZGI010000001.1"/>
</dbReference>
<dbReference type="EMBL" id="JADZGI010000001">
    <property type="protein sequence ID" value="MBH0112687.1"/>
    <property type="molecule type" value="Genomic_DNA"/>
</dbReference>
<dbReference type="Proteomes" id="UP000617634">
    <property type="component" value="Unassembled WGS sequence"/>
</dbReference>
<organism evidence="1 2">
    <name type="scientific">Novosphingobium aureum</name>
    <dbReference type="NCBI Taxonomy" id="2792964"/>
    <lineage>
        <taxon>Bacteria</taxon>
        <taxon>Pseudomonadati</taxon>
        <taxon>Pseudomonadota</taxon>
        <taxon>Alphaproteobacteria</taxon>
        <taxon>Sphingomonadales</taxon>
        <taxon>Sphingomonadaceae</taxon>
        <taxon>Novosphingobium</taxon>
    </lineage>
</organism>